<dbReference type="PANTHER" id="PTHR19932:SF10">
    <property type="entry name" value="WD REPEAT AND HMG-BOX DNA-BINDING PROTEIN 1"/>
    <property type="match status" value="1"/>
</dbReference>
<organism evidence="3 4">
    <name type="scientific">Glossina palpalis gambiensis</name>
    <dbReference type="NCBI Taxonomy" id="67801"/>
    <lineage>
        <taxon>Eukaryota</taxon>
        <taxon>Metazoa</taxon>
        <taxon>Ecdysozoa</taxon>
        <taxon>Arthropoda</taxon>
        <taxon>Hexapoda</taxon>
        <taxon>Insecta</taxon>
        <taxon>Pterygota</taxon>
        <taxon>Neoptera</taxon>
        <taxon>Endopterygota</taxon>
        <taxon>Diptera</taxon>
        <taxon>Brachycera</taxon>
        <taxon>Muscomorpha</taxon>
        <taxon>Hippoboscoidea</taxon>
        <taxon>Glossinidae</taxon>
        <taxon>Glossina</taxon>
    </lineage>
</organism>
<dbReference type="InterPro" id="IPR021715">
    <property type="entry name" value="Slu7_dom"/>
</dbReference>
<evidence type="ECO:0000313" key="4">
    <source>
        <dbReference type="Proteomes" id="UP000092460"/>
    </source>
</evidence>
<feature type="domain" description="Pre-mRNA-splicing factor SLU7" evidence="1">
    <location>
        <begin position="266"/>
        <end position="302"/>
    </location>
</feature>
<dbReference type="EMBL" id="JXJN01016433">
    <property type="status" value="NOT_ANNOTATED_CDS"/>
    <property type="molecule type" value="Genomic_DNA"/>
</dbReference>
<dbReference type="VEuPathDB" id="VectorBase:GPPI034004"/>
<dbReference type="Proteomes" id="UP000092460">
    <property type="component" value="Unassembled WGS sequence"/>
</dbReference>
<dbReference type="GO" id="GO:0006261">
    <property type="term" value="P:DNA-templated DNA replication"/>
    <property type="evidence" value="ECO:0007669"/>
    <property type="project" value="TreeGrafter"/>
</dbReference>
<protein>
    <recommendedName>
        <fullName evidence="5">Minichromosome loss protein Mcl1 middle region domain-containing protein</fullName>
    </recommendedName>
</protein>
<sequence length="304" mass="34020">MFILYNYILFNNDIDDIEFTGDTNDAAERLAKIKTTNDDDDDYWKSIEKLKNQIKTYNGEDLSANKDTKDSVFRNESLSLCIGKNAPAVSNGFKLQTAFQPNHTSIHLKDRYLVWNGVGIVTSHADGANGAIDVVFHDANVHHSLHIHNYNNHNMASLSSTALVLAGEDSAKLVVIALAASGNKEWSIQLSEEDVVAVVATTKLIALGTRMQFLRIFTISGSQREIIPTSGSVVYLPGFEDRIMLSYHAAPASQKLQNITAIDIYEKRDRWSSYDPANHRETIEEYEKVEEAKRQLKAEKLKNG</sequence>
<dbReference type="EMBL" id="JXJN01016430">
    <property type="status" value="NOT_ANNOTATED_CDS"/>
    <property type="molecule type" value="Genomic_DNA"/>
</dbReference>
<evidence type="ECO:0000313" key="3">
    <source>
        <dbReference type="EnsemblMetazoa" id="GPPI034004-PA"/>
    </source>
</evidence>
<dbReference type="InterPro" id="IPR022100">
    <property type="entry name" value="WDHD1/CFT4_beta-prop_2nd"/>
</dbReference>
<feature type="domain" description="WDHD1/CFT4 second beta-propeller" evidence="2">
    <location>
        <begin position="98"/>
        <end position="265"/>
    </location>
</feature>
<evidence type="ECO:0000259" key="1">
    <source>
        <dbReference type="Pfam" id="PF11708"/>
    </source>
</evidence>
<dbReference type="EMBL" id="JXJN01016432">
    <property type="status" value="NOT_ANNOTATED_CDS"/>
    <property type="molecule type" value="Genomic_DNA"/>
</dbReference>
<evidence type="ECO:0008006" key="5">
    <source>
        <dbReference type="Google" id="ProtNLM"/>
    </source>
</evidence>
<evidence type="ECO:0000259" key="2">
    <source>
        <dbReference type="Pfam" id="PF12341"/>
    </source>
</evidence>
<dbReference type="GO" id="GO:0003682">
    <property type="term" value="F:chromatin binding"/>
    <property type="evidence" value="ECO:0007669"/>
    <property type="project" value="TreeGrafter"/>
</dbReference>
<reference evidence="4" key="1">
    <citation type="submission" date="2015-01" db="EMBL/GenBank/DDBJ databases">
        <authorList>
            <person name="Aksoy S."/>
            <person name="Warren W."/>
            <person name="Wilson R.K."/>
        </authorList>
    </citation>
    <scope>NUCLEOTIDE SEQUENCE [LARGE SCALE GENOMIC DNA]</scope>
    <source>
        <strain evidence="4">IAEA</strain>
    </source>
</reference>
<dbReference type="AlphaFoldDB" id="A0A1B0BLL4"/>
<dbReference type="Pfam" id="PF12341">
    <property type="entry name" value="Mcl1_mid"/>
    <property type="match status" value="1"/>
</dbReference>
<name>A0A1B0BLL4_9MUSC</name>
<dbReference type="GO" id="GO:0043596">
    <property type="term" value="C:nuclear replication fork"/>
    <property type="evidence" value="ECO:0007669"/>
    <property type="project" value="TreeGrafter"/>
</dbReference>
<dbReference type="Pfam" id="PF11708">
    <property type="entry name" value="Slu7"/>
    <property type="match status" value="1"/>
</dbReference>
<dbReference type="EMBL" id="JXJN01016431">
    <property type="status" value="NOT_ANNOTATED_CDS"/>
    <property type="molecule type" value="Genomic_DNA"/>
</dbReference>
<proteinExistence type="predicted"/>
<dbReference type="GO" id="GO:0000278">
    <property type="term" value="P:mitotic cell cycle"/>
    <property type="evidence" value="ECO:0007669"/>
    <property type="project" value="TreeGrafter"/>
</dbReference>
<dbReference type="EMBL" id="JXJN01016429">
    <property type="status" value="NOT_ANNOTATED_CDS"/>
    <property type="molecule type" value="Genomic_DNA"/>
</dbReference>
<keyword evidence="4" id="KW-1185">Reference proteome</keyword>
<dbReference type="PANTHER" id="PTHR19932">
    <property type="entry name" value="WD REPEAT AND HMG-BOX DNA BINDING PROTEIN"/>
    <property type="match status" value="1"/>
</dbReference>
<dbReference type="STRING" id="67801.A0A1B0BLL4"/>
<dbReference type="EnsemblMetazoa" id="GPPI034004-RA">
    <property type="protein sequence ID" value="GPPI034004-PA"/>
    <property type="gene ID" value="GPPI034004"/>
</dbReference>
<accession>A0A1B0BLL4</accession>
<reference evidence="3" key="2">
    <citation type="submission" date="2020-05" db="UniProtKB">
        <authorList>
            <consortium name="EnsemblMetazoa"/>
        </authorList>
    </citation>
    <scope>IDENTIFICATION</scope>
    <source>
        <strain evidence="3">IAEA</strain>
    </source>
</reference>
<dbReference type="GO" id="GO:0006281">
    <property type="term" value="P:DNA repair"/>
    <property type="evidence" value="ECO:0007669"/>
    <property type="project" value="TreeGrafter"/>
</dbReference>